<feature type="domain" description="BTB" evidence="1">
    <location>
        <begin position="20"/>
        <end position="132"/>
    </location>
</feature>
<name>A0AAW0CWX8_9AGAR</name>
<reference evidence="2 3" key="1">
    <citation type="journal article" date="2024" name="J Genomics">
        <title>Draft genome sequencing and assembly of Favolaschia claudopus CIRM-BRFM 2984 isolated from oak limbs.</title>
        <authorList>
            <person name="Navarro D."/>
            <person name="Drula E."/>
            <person name="Chaduli D."/>
            <person name="Cazenave R."/>
            <person name="Ahrendt S."/>
            <person name="Wang J."/>
            <person name="Lipzen A."/>
            <person name="Daum C."/>
            <person name="Barry K."/>
            <person name="Grigoriev I.V."/>
            <person name="Favel A."/>
            <person name="Rosso M.N."/>
            <person name="Martin F."/>
        </authorList>
    </citation>
    <scope>NUCLEOTIDE SEQUENCE [LARGE SCALE GENOMIC DNA]</scope>
    <source>
        <strain evidence="2 3">CIRM-BRFM 2984</strain>
    </source>
</reference>
<dbReference type="AlphaFoldDB" id="A0AAW0CWX8"/>
<sequence length="345" mass="38133">MSIAEHESLHRVEELWFPGATLVFQAESSLYRVYSGILSAQSSVFRDMLTFPQPADDDSKGDTFDGCPKIVLHDKVGDVTAFFRAIFDCSFFIPPFTTSPPLATLSGILRLSHKYDVPHLRERCLLHLSSLYPTTLPAYDALNYAPSILNLRPPPQTYPPLALLALLDEMHHADMPAPWLIPCIMYLAACNPIDRILSCAAELGDDSSSSSTNANALTATKRALLSAYPKLTSSIHTSILSFLHTPPSPSCLSPAKCTSELLQLGHFVSSSWSKCHFPLEIWEEGDWEPIEGDLCVVCIREARKMHKKARETFWKGLPGLFGVGGGEGGGWEELEKMREALGRKI</sequence>
<dbReference type="SMART" id="SM00225">
    <property type="entry name" value="BTB"/>
    <property type="match status" value="1"/>
</dbReference>
<comment type="caution">
    <text evidence="2">The sequence shown here is derived from an EMBL/GenBank/DDBJ whole genome shotgun (WGS) entry which is preliminary data.</text>
</comment>
<evidence type="ECO:0000313" key="3">
    <source>
        <dbReference type="Proteomes" id="UP001362999"/>
    </source>
</evidence>
<dbReference type="Gene3D" id="3.30.710.10">
    <property type="entry name" value="Potassium Channel Kv1.1, Chain A"/>
    <property type="match status" value="1"/>
</dbReference>
<dbReference type="InterPro" id="IPR011333">
    <property type="entry name" value="SKP1/BTB/POZ_sf"/>
</dbReference>
<keyword evidence="3" id="KW-1185">Reference proteome</keyword>
<protein>
    <recommendedName>
        <fullName evidence="1">BTB domain-containing protein</fullName>
    </recommendedName>
</protein>
<gene>
    <name evidence="2" type="ORF">R3P38DRAFT_3260686</name>
</gene>
<accession>A0AAW0CWX8</accession>
<organism evidence="2 3">
    <name type="scientific">Favolaschia claudopus</name>
    <dbReference type="NCBI Taxonomy" id="2862362"/>
    <lineage>
        <taxon>Eukaryota</taxon>
        <taxon>Fungi</taxon>
        <taxon>Dikarya</taxon>
        <taxon>Basidiomycota</taxon>
        <taxon>Agaricomycotina</taxon>
        <taxon>Agaricomycetes</taxon>
        <taxon>Agaricomycetidae</taxon>
        <taxon>Agaricales</taxon>
        <taxon>Marasmiineae</taxon>
        <taxon>Mycenaceae</taxon>
        <taxon>Favolaschia</taxon>
    </lineage>
</organism>
<dbReference type="EMBL" id="JAWWNJ010000013">
    <property type="protein sequence ID" value="KAK7042732.1"/>
    <property type="molecule type" value="Genomic_DNA"/>
</dbReference>
<evidence type="ECO:0000259" key="1">
    <source>
        <dbReference type="SMART" id="SM00225"/>
    </source>
</evidence>
<proteinExistence type="predicted"/>
<dbReference type="Proteomes" id="UP001362999">
    <property type="component" value="Unassembled WGS sequence"/>
</dbReference>
<evidence type="ECO:0000313" key="2">
    <source>
        <dbReference type="EMBL" id="KAK7042732.1"/>
    </source>
</evidence>
<dbReference type="InterPro" id="IPR000210">
    <property type="entry name" value="BTB/POZ_dom"/>
</dbReference>